<evidence type="ECO:0000256" key="2">
    <source>
        <dbReference type="ARBA" id="ARBA00022722"/>
    </source>
</evidence>
<comment type="cofactor">
    <cofactor evidence="5">
        <name>Mg(2+)</name>
        <dbReference type="ChEBI" id="CHEBI:18420"/>
    </cofactor>
</comment>
<keyword evidence="5" id="KW-0460">Magnesium</keyword>
<keyword evidence="8" id="KW-1185">Reference proteome</keyword>
<feature type="binding site" evidence="5">
    <location>
        <position position="104"/>
    </location>
    <ligand>
        <name>Mg(2+)</name>
        <dbReference type="ChEBI" id="CHEBI:18420"/>
    </ligand>
</feature>
<name>A0ABV6Z432_UNCC1</name>
<comment type="function">
    <text evidence="5">Toxic component of a toxin-antitoxin (TA) system. An RNase.</text>
</comment>
<dbReference type="EMBL" id="JBHPBY010000446">
    <property type="protein sequence ID" value="MFC1853208.1"/>
    <property type="molecule type" value="Genomic_DNA"/>
</dbReference>
<keyword evidence="1 5" id="KW-1277">Toxin-antitoxin system</keyword>
<dbReference type="Gene3D" id="3.40.50.1010">
    <property type="entry name" value="5'-nuclease"/>
    <property type="match status" value="1"/>
</dbReference>
<dbReference type="PANTHER" id="PTHR38826">
    <property type="entry name" value="RIBONUCLEASE VAPC13"/>
    <property type="match status" value="1"/>
</dbReference>
<evidence type="ECO:0000256" key="5">
    <source>
        <dbReference type="HAMAP-Rule" id="MF_00265"/>
    </source>
</evidence>
<proteinExistence type="inferred from homology"/>
<keyword evidence="4 5" id="KW-0378">Hydrolase</keyword>
<dbReference type="InterPro" id="IPR029060">
    <property type="entry name" value="PIN-like_dom_sf"/>
</dbReference>
<keyword evidence="2 5" id="KW-0540">Nuclease</keyword>
<accession>A0ABV6Z432</accession>
<keyword evidence="5" id="KW-0800">Toxin</keyword>
<comment type="caution">
    <text evidence="7">The sequence shown here is derived from an EMBL/GenBank/DDBJ whole genome shotgun (WGS) entry which is preliminary data.</text>
</comment>
<dbReference type="Proteomes" id="UP001594351">
    <property type="component" value="Unassembled WGS sequence"/>
</dbReference>
<comment type="similarity">
    <text evidence="5">Belongs to the PINc/VapC protein family.</text>
</comment>
<sequence length="138" mass="15688">MLDKCAFIDTNLFLRFITNDVPEKADAVENLLKAASSGEINLLTNEMVIAEIVWTLESQYKVSRAQIKESVLAILNTPGIIINNDDTILHAISWYAEKNIDFIDAYNAAWMLSHNVSEIFTFDIRHFDRIPDITSKNP</sequence>
<gene>
    <name evidence="5" type="primary">vapC</name>
    <name evidence="7" type="ORF">ACFL27_23670</name>
</gene>
<dbReference type="InterPro" id="IPR002716">
    <property type="entry name" value="PIN_dom"/>
</dbReference>
<evidence type="ECO:0000259" key="6">
    <source>
        <dbReference type="Pfam" id="PF01850"/>
    </source>
</evidence>
<dbReference type="PANTHER" id="PTHR38826:SF5">
    <property type="entry name" value="RIBONUCLEASE VAPC13"/>
    <property type="match status" value="1"/>
</dbReference>
<evidence type="ECO:0000313" key="7">
    <source>
        <dbReference type="EMBL" id="MFC1853208.1"/>
    </source>
</evidence>
<dbReference type="HAMAP" id="MF_00265">
    <property type="entry name" value="VapC_Nob1"/>
    <property type="match status" value="1"/>
</dbReference>
<evidence type="ECO:0000256" key="1">
    <source>
        <dbReference type="ARBA" id="ARBA00022649"/>
    </source>
</evidence>
<dbReference type="SUPFAM" id="SSF88723">
    <property type="entry name" value="PIN domain-like"/>
    <property type="match status" value="1"/>
</dbReference>
<evidence type="ECO:0000256" key="4">
    <source>
        <dbReference type="ARBA" id="ARBA00022801"/>
    </source>
</evidence>
<evidence type="ECO:0000313" key="8">
    <source>
        <dbReference type="Proteomes" id="UP001594351"/>
    </source>
</evidence>
<dbReference type="EC" id="3.1.-.-" evidence="5"/>
<dbReference type="InterPro" id="IPR052106">
    <property type="entry name" value="PINc/VapC_TA"/>
</dbReference>
<feature type="domain" description="PIN" evidence="6">
    <location>
        <begin position="7"/>
        <end position="131"/>
    </location>
</feature>
<dbReference type="InterPro" id="IPR022907">
    <property type="entry name" value="VapC_family"/>
</dbReference>
<reference evidence="7 8" key="1">
    <citation type="submission" date="2024-09" db="EMBL/GenBank/DDBJ databases">
        <title>Laminarin stimulates single cell rates of sulfate reduction while oxygen inhibits transcriptomic activity in coastal marine sediment.</title>
        <authorList>
            <person name="Lindsay M."/>
            <person name="Orcutt B."/>
            <person name="Emerson D."/>
            <person name="Stepanauskas R."/>
            <person name="D'Angelo T."/>
        </authorList>
    </citation>
    <scope>NUCLEOTIDE SEQUENCE [LARGE SCALE GENOMIC DNA]</scope>
    <source>
        <strain evidence="7">SAG AM-311-K15</strain>
    </source>
</reference>
<organism evidence="7 8">
    <name type="scientific">candidate division CSSED10-310 bacterium</name>
    <dbReference type="NCBI Taxonomy" id="2855610"/>
    <lineage>
        <taxon>Bacteria</taxon>
        <taxon>Bacteria division CSSED10-310</taxon>
    </lineage>
</organism>
<dbReference type="Pfam" id="PF01850">
    <property type="entry name" value="PIN"/>
    <property type="match status" value="1"/>
</dbReference>
<keyword evidence="3 5" id="KW-0479">Metal-binding</keyword>
<evidence type="ECO:0000256" key="3">
    <source>
        <dbReference type="ARBA" id="ARBA00022723"/>
    </source>
</evidence>
<protein>
    <recommendedName>
        <fullName evidence="5">Ribonuclease VapC</fullName>
        <shortName evidence="5">RNase VapC</shortName>
        <ecNumber evidence="5">3.1.-.-</ecNumber>
    </recommendedName>
    <alternativeName>
        <fullName evidence="5">Toxin VapC</fullName>
    </alternativeName>
</protein>
<feature type="binding site" evidence="5">
    <location>
        <position position="9"/>
    </location>
    <ligand>
        <name>Mg(2+)</name>
        <dbReference type="ChEBI" id="CHEBI:18420"/>
    </ligand>
</feature>